<feature type="signal peptide" evidence="1">
    <location>
        <begin position="1"/>
        <end position="22"/>
    </location>
</feature>
<dbReference type="EMBL" id="OCNJ01000001">
    <property type="protein sequence ID" value="SOD91127.1"/>
    <property type="molecule type" value="Genomic_DNA"/>
</dbReference>
<keyword evidence="1" id="KW-0732">Signal</keyword>
<keyword evidence="3" id="KW-1185">Reference proteome</keyword>
<protein>
    <submittedName>
        <fullName evidence="2">Uncharacterized protein</fullName>
    </submittedName>
</protein>
<organism evidence="2 3">
    <name type="scientific">Caenispirillum bisanense</name>
    <dbReference type="NCBI Taxonomy" id="414052"/>
    <lineage>
        <taxon>Bacteria</taxon>
        <taxon>Pseudomonadati</taxon>
        <taxon>Pseudomonadota</taxon>
        <taxon>Alphaproteobacteria</taxon>
        <taxon>Rhodospirillales</taxon>
        <taxon>Novispirillaceae</taxon>
        <taxon>Caenispirillum</taxon>
    </lineage>
</organism>
<evidence type="ECO:0000313" key="3">
    <source>
        <dbReference type="Proteomes" id="UP000219621"/>
    </source>
</evidence>
<dbReference type="Proteomes" id="UP000219621">
    <property type="component" value="Unassembled WGS sequence"/>
</dbReference>
<sequence>MRLRTLLAGAALAATAAAPALADDMQRGAIGTDMTPQQMQQQHMQGMTPEQMQQMRQQHMQGQASQGAMPMDGSGAAGMSPQVRQMHQAMGADVDAGDVRASRQVSGPDLLVGKTGRNTTTVIVTQRHAYPELFAAQVDGIARVGGEGNRQPIDPQAPVHQPD</sequence>
<evidence type="ECO:0000256" key="1">
    <source>
        <dbReference type="SAM" id="SignalP"/>
    </source>
</evidence>
<evidence type="ECO:0000313" key="2">
    <source>
        <dbReference type="EMBL" id="SOD91127.1"/>
    </source>
</evidence>
<dbReference type="AlphaFoldDB" id="A0A286G6E9"/>
<accession>A0A286G6E9</accession>
<gene>
    <name evidence="2" type="ORF">SAMN05421508_101822</name>
</gene>
<reference evidence="2 3" key="1">
    <citation type="submission" date="2017-09" db="EMBL/GenBank/DDBJ databases">
        <authorList>
            <person name="Ehlers B."/>
            <person name="Leendertz F.H."/>
        </authorList>
    </citation>
    <scope>NUCLEOTIDE SEQUENCE [LARGE SCALE GENOMIC DNA]</scope>
    <source>
        <strain evidence="2 3">USBA 140</strain>
    </source>
</reference>
<feature type="chain" id="PRO_5012109024" evidence="1">
    <location>
        <begin position="23"/>
        <end position="163"/>
    </location>
</feature>
<name>A0A286G6E9_9PROT</name>
<dbReference type="RefSeq" id="WP_097277675.1">
    <property type="nucleotide sequence ID" value="NZ_OCNJ01000001.1"/>
</dbReference>
<proteinExistence type="predicted"/>